<evidence type="ECO:0000259" key="12">
    <source>
        <dbReference type="PROSITE" id="PS51163"/>
    </source>
</evidence>
<dbReference type="Gene3D" id="2.30.30.140">
    <property type="match status" value="1"/>
</dbReference>
<keyword evidence="6" id="KW-0863">Zinc-finger</keyword>
<dbReference type="PRINTS" id="PR00445">
    <property type="entry name" value="HUPFHYPC"/>
</dbReference>
<evidence type="ECO:0000256" key="3">
    <source>
        <dbReference type="ARBA" id="ARBA00008097"/>
    </source>
</evidence>
<reference evidence="14" key="1">
    <citation type="journal article" date="2019" name="Int. J. Syst. Evol. Microbiol.">
        <title>The Global Catalogue of Microorganisms (GCM) 10K type strain sequencing project: providing services to taxonomists for standard genome sequencing and annotation.</title>
        <authorList>
            <consortium name="The Broad Institute Genomics Platform"/>
            <consortium name="The Broad Institute Genome Sequencing Center for Infectious Disease"/>
            <person name="Wu L."/>
            <person name="Ma J."/>
        </authorList>
    </citation>
    <scope>NUCLEOTIDE SEQUENCE [LARGE SCALE GENOMIC DNA]</scope>
    <source>
        <strain evidence="14">JCM 30846</strain>
    </source>
</reference>
<dbReference type="PANTHER" id="PTHR42959:SF1">
    <property type="entry name" value="CARBAMOYLTRANSFERASE HYPF"/>
    <property type="match status" value="1"/>
</dbReference>
<evidence type="ECO:0000256" key="7">
    <source>
        <dbReference type="ARBA" id="ARBA00022833"/>
    </source>
</evidence>
<dbReference type="Pfam" id="PF01455">
    <property type="entry name" value="HupF_HypC"/>
    <property type="match status" value="1"/>
</dbReference>
<dbReference type="SUPFAM" id="SSF159127">
    <property type="entry name" value="HupF/HypC-like"/>
    <property type="match status" value="1"/>
</dbReference>
<keyword evidence="14" id="KW-1185">Reference proteome</keyword>
<evidence type="ECO:0000256" key="10">
    <source>
        <dbReference type="SAM" id="MobiDB-lite"/>
    </source>
</evidence>
<dbReference type="Proteomes" id="UP001499884">
    <property type="component" value="Unassembled WGS sequence"/>
</dbReference>
<protein>
    <recommendedName>
        <fullName evidence="9">acylphosphatase</fullName>
        <ecNumber evidence="9">3.6.1.7</ecNumber>
    </recommendedName>
</protein>
<dbReference type="PROSITE" id="PS51163">
    <property type="entry name" value="YRDC"/>
    <property type="match status" value="1"/>
</dbReference>
<dbReference type="NCBIfam" id="TIGR00074">
    <property type="entry name" value="hypC_hupF"/>
    <property type="match status" value="1"/>
</dbReference>
<comment type="pathway">
    <text evidence="1">Protein modification; [NiFe] hydrogenase maturation.</text>
</comment>
<evidence type="ECO:0000256" key="1">
    <source>
        <dbReference type="ARBA" id="ARBA00004711"/>
    </source>
</evidence>
<dbReference type="InterPro" id="IPR011125">
    <property type="entry name" value="Znf_HypF"/>
</dbReference>
<dbReference type="InterPro" id="IPR055128">
    <property type="entry name" value="HypF_C_2"/>
</dbReference>
<dbReference type="InterPro" id="IPR006070">
    <property type="entry name" value="Sua5-like_dom"/>
</dbReference>
<dbReference type="Gene3D" id="3.30.420.40">
    <property type="match status" value="1"/>
</dbReference>
<sequence length="945" mass="96365">MCLGIPGRVVELVDGYAGQLALVDVEGARRRVNVGMLDAQPAPGDWVLLHMGFAVELIDEDRAAQALSGLELMGRGRDGDDPDGAGPDGDAARSARSGPDPGPAPGTGQAEPPYAAVPPVSPPALPPAGTAPAPGQATAPWPASAPAPGGAAVLEAAPPRDAAGGACPAAAPGVDGAPRVRRSFEVRGVVQGVGFRPFVHGAAGELALAGSVVNTGEGVVADVEGPAGAVAEFGRRLRTGAPPLAVVESVEEREHAPRGGSGFTIGDSEPAGRARTLVPPDTATCADCLADLADPGNRRYRHPFVSCTHCGPRYTVVTGLPYDRATTTMAGFAMCADCRAEYEDPRDRRFHAQPIACHACGPRLELVLPGRPDGVPAPRDGDALRAARELIAAGAVVAVKGLGGYHLACDAYDAEAVAALRRRKRRGGKPFAVMARDLATARRLAPVGVAEERLLTGAARPIVLLPRDGDTLPDAVAPGAPDLGVLLPYTPLHVLLFGLEGDPEGPDALVMTSGNLSGAPIVTDDARALTALAPLADAWLRHDRPIHLPCDDSVSRVVAGTELPLRRARGQVPLPLALPFDVPPLLAAGGDLKNTCALGEGRRAWVSQHLGDLDDLATLDALTRTEAHLELLTGVAPERLAADPHPGYRSGGWARARAGARPVAAAQHHHAHIASVMGEHGLGGDAEVIGFAFDGTGHGSDGAVWGGEVLRCGYRSARRLAHLGYVPLAGGDAAVARPYRMALAHLHAAGVGWDPELPPVAACPPAERAVLLRQLTTGFGCVPTSSMGRLFDAVAALAGVRQEAAYEAEAAIALEGAARGAVRGDGAAYAFGLVPASDGPLVADPGPVIRAVAADVRAGEPAGAVAARFHAAVAALVVELAERFREATGIGAVALGGGVFGNAVLLEAAQQGLEKRGFTVLRPRVLPPGDGGLALGQLLIAAASG</sequence>
<comment type="catalytic activity">
    <reaction evidence="8">
        <text>C-terminal L-cysteinyl-[HypE protein] + carbamoyl phosphate + ATP + H2O = C-terminal S-carboxamide-L-cysteinyl-[HypE protein] + AMP + phosphate + diphosphate + H(+)</text>
        <dbReference type="Rhea" id="RHEA:55636"/>
        <dbReference type="Rhea" id="RHEA-COMP:14247"/>
        <dbReference type="Rhea" id="RHEA-COMP:14392"/>
        <dbReference type="ChEBI" id="CHEBI:15377"/>
        <dbReference type="ChEBI" id="CHEBI:15378"/>
        <dbReference type="ChEBI" id="CHEBI:30616"/>
        <dbReference type="ChEBI" id="CHEBI:33019"/>
        <dbReference type="ChEBI" id="CHEBI:43474"/>
        <dbReference type="ChEBI" id="CHEBI:58228"/>
        <dbReference type="ChEBI" id="CHEBI:76913"/>
        <dbReference type="ChEBI" id="CHEBI:139126"/>
        <dbReference type="ChEBI" id="CHEBI:456215"/>
    </reaction>
</comment>
<evidence type="ECO:0000259" key="11">
    <source>
        <dbReference type="PROSITE" id="PS51160"/>
    </source>
</evidence>
<dbReference type="SUPFAM" id="SSF54975">
    <property type="entry name" value="Acylphosphatase/BLUF domain-like"/>
    <property type="match status" value="1"/>
</dbReference>
<accession>A0ABP7FSC4</accession>
<dbReference type="Gene3D" id="3.30.110.120">
    <property type="match status" value="1"/>
</dbReference>
<feature type="compositionally biased region" description="Low complexity" evidence="10">
    <location>
        <begin position="127"/>
        <end position="152"/>
    </location>
</feature>
<evidence type="ECO:0000256" key="2">
    <source>
        <dbReference type="ARBA" id="ARBA00006018"/>
    </source>
</evidence>
<evidence type="ECO:0000256" key="4">
    <source>
        <dbReference type="ARBA" id="ARBA00022598"/>
    </source>
</evidence>
<dbReference type="InterPro" id="IPR001109">
    <property type="entry name" value="Hydrogenase_HupF/HypC"/>
</dbReference>
<name>A0ABP7FSC4_9ACTN</name>
<dbReference type="InterPro" id="IPR004421">
    <property type="entry name" value="Carbamoyltransferase_HypF"/>
</dbReference>
<evidence type="ECO:0000256" key="5">
    <source>
        <dbReference type="ARBA" id="ARBA00022723"/>
    </source>
</evidence>
<gene>
    <name evidence="13" type="primary">hypF</name>
    <name evidence="13" type="ORF">GCM10023082_47940</name>
</gene>
<dbReference type="PANTHER" id="PTHR42959">
    <property type="entry name" value="CARBAMOYLTRANSFERASE"/>
    <property type="match status" value="1"/>
</dbReference>
<comment type="catalytic activity">
    <reaction evidence="9">
        <text>an acyl phosphate + H2O = a carboxylate + phosphate + H(+)</text>
        <dbReference type="Rhea" id="RHEA:14965"/>
        <dbReference type="ChEBI" id="CHEBI:15377"/>
        <dbReference type="ChEBI" id="CHEBI:15378"/>
        <dbReference type="ChEBI" id="CHEBI:29067"/>
        <dbReference type="ChEBI" id="CHEBI:43474"/>
        <dbReference type="ChEBI" id="CHEBI:59918"/>
        <dbReference type="EC" id="3.6.1.7"/>
    </reaction>
</comment>
<dbReference type="InterPro" id="IPR017968">
    <property type="entry name" value="Acylphosphatase_CS"/>
</dbReference>
<keyword evidence="7" id="KW-0862">Zinc</keyword>
<dbReference type="PROSITE" id="PS51160">
    <property type="entry name" value="ACYLPHOSPHATASE_3"/>
    <property type="match status" value="1"/>
</dbReference>
<feature type="region of interest" description="Disordered" evidence="10">
    <location>
        <begin position="250"/>
        <end position="272"/>
    </location>
</feature>
<dbReference type="Pfam" id="PF01300">
    <property type="entry name" value="Sua5_yciO_yrdC"/>
    <property type="match status" value="1"/>
</dbReference>
<feature type="active site" evidence="9">
    <location>
        <position position="214"/>
    </location>
</feature>
<evidence type="ECO:0000256" key="6">
    <source>
        <dbReference type="ARBA" id="ARBA00022771"/>
    </source>
</evidence>
<dbReference type="InterPro" id="IPR001792">
    <property type="entry name" value="Acylphosphatase-like_dom"/>
</dbReference>
<keyword evidence="9" id="KW-0378">Hydrolase</keyword>
<evidence type="ECO:0000313" key="14">
    <source>
        <dbReference type="Proteomes" id="UP001499884"/>
    </source>
</evidence>
<dbReference type="InterPro" id="IPR017945">
    <property type="entry name" value="DHBP_synth_RibB-like_a/b_dom"/>
</dbReference>
<comment type="caution">
    <text evidence="13">The sequence shown here is derived from an EMBL/GenBank/DDBJ whole genome shotgun (WGS) entry which is preliminary data.</text>
</comment>
<dbReference type="RefSeq" id="WP_345651213.1">
    <property type="nucleotide sequence ID" value="NZ_BAABEP010000041.1"/>
</dbReference>
<evidence type="ECO:0000256" key="9">
    <source>
        <dbReference type="PROSITE-ProRule" id="PRU00520"/>
    </source>
</evidence>
<dbReference type="Pfam" id="PF17788">
    <property type="entry name" value="HypF_C"/>
    <property type="match status" value="1"/>
</dbReference>
<dbReference type="Pfam" id="PF07503">
    <property type="entry name" value="zf-HYPF"/>
    <property type="match status" value="2"/>
</dbReference>
<keyword evidence="5" id="KW-0479">Metal-binding</keyword>
<feature type="region of interest" description="Disordered" evidence="10">
    <location>
        <begin position="72"/>
        <end position="152"/>
    </location>
</feature>
<feature type="compositionally biased region" description="Pro residues" evidence="10">
    <location>
        <begin position="115"/>
        <end position="126"/>
    </location>
</feature>
<dbReference type="InterPro" id="IPR041440">
    <property type="entry name" value="HypF_C"/>
</dbReference>
<dbReference type="SUPFAM" id="SSF55821">
    <property type="entry name" value="YrdC/RibB"/>
    <property type="match status" value="1"/>
</dbReference>
<dbReference type="Gene3D" id="3.90.870.50">
    <property type="match status" value="1"/>
</dbReference>
<dbReference type="NCBIfam" id="TIGR00143">
    <property type="entry name" value="hypF"/>
    <property type="match status" value="1"/>
</dbReference>
<dbReference type="InterPro" id="IPR019812">
    <property type="entry name" value="Hydgase_assmbl_chp_CS"/>
</dbReference>
<comment type="similarity">
    <text evidence="3">Belongs to the carbamoyltransferase HypF family.</text>
</comment>
<dbReference type="Gene3D" id="3.30.420.360">
    <property type="match status" value="1"/>
</dbReference>
<feature type="domain" description="YrdC-like" evidence="12">
    <location>
        <begin position="381"/>
        <end position="570"/>
    </location>
</feature>
<dbReference type="PROSITE" id="PS00150">
    <property type="entry name" value="ACYLPHOSPHATASE_1"/>
    <property type="match status" value="1"/>
</dbReference>
<keyword evidence="4" id="KW-0436">Ligase</keyword>
<feature type="active site" evidence="9">
    <location>
        <position position="196"/>
    </location>
</feature>
<dbReference type="EMBL" id="BAABEP010000041">
    <property type="protein sequence ID" value="GAA3745777.1"/>
    <property type="molecule type" value="Genomic_DNA"/>
</dbReference>
<evidence type="ECO:0000256" key="8">
    <source>
        <dbReference type="ARBA" id="ARBA00048220"/>
    </source>
</evidence>
<organism evidence="13 14">
    <name type="scientific">Streptomyces tremellae</name>
    <dbReference type="NCBI Taxonomy" id="1124239"/>
    <lineage>
        <taxon>Bacteria</taxon>
        <taxon>Bacillati</taxon>
        <taxon>Actinomycetota</taxon>
        <taxon>Actinomycetes</taxon>
        <taxon>Kitasatosporales</taxon>
        <taxon>Streptomycetaceae</taxon>
        <taxon>Streptomyces</taxon>
    </lineage>
</organism>
<dbReference type="InterPro" id="IPR051060">
    <property type="entry name" value="Carbamoyltrans_HypF-like"/>
</dbReference>
<dbReference type="Pfam" id="PF00708">
    <property type="entry name" value="Acylphosphatase"/>
    <property type="match status" value="1"/>
</dbReference>
<proteinExistence type="inferred from homology"/>
<dbReference type="InterPro" id="IPR036046">
    <property type="entry name" value="Acylphosphatase-like_dom_sf"/>
</dbReference>
<dbReference type="Pfam" id="PF22521">
    <property type="entry name" value="HypF_C_2"/>
    <property type="match status" value="1"/>
</dbReference>
<comment type="similarity">
    <text evidence="2">Belongs to the HupF/HypC family.</text>
</comment>
<dbReference type="PROSITE" id="PS01097">
    <property type="entry name" value="HUPF_HYPC"/>
    <property type="match status" value="1"/>
</dbReference>
<dbReference type="EC" id="3.6.1.7" evidence="9"/>
<evidence type="ECO:0000313" key="13">
    <source>
        <dbReference type="EMBL" id="GAA3745777.1"/>
    </source>
</evidence>
<feature type="domain" description="Acylphosphatase-like" evidence="11">
    <location>
        <begin position="181"/>
        <end position="267"/>
    </location>
</feature>